<evidence type="ECO:0000313" key="3">
    <source>
        <dbReference type="Proteomes" id="UP000308508"/>
    </source>
</evidence>
<dbReference type="RefSeq" id="WP_138347334.1">
    <property type="nucleotide sequence ID" value="NZ_SROY01000001.1"/>
</dbReference>
<evidence type="ECO:0008006" key="4">
    <source>
        <dbReference type="Google" id="ProtNLM"/>
    </source>
</evidence>
<dbReference type="AlphaFoldDB" id="A0A5R9PHJ8"/>
<proteinExistence type="predicted"/>
<organism evidence="2 3">
    <name type="scientific">Thermomonas fusca</name>
    <dbReference type="NCBI Taxonomy" id="215690"/>
    <lineage>
        <taxon>Bacteria</taxon>
        <taxon>Pseudomonadati</taxon>
        <taxon>Pseudomonadota</taxon>
        <taxon>Gammaproteobacteria</taxon>
        <taxon>Lysobacterales</taxon>
        <taxon>Lysobacteraceae</taxon>
        <taxon>Thermomonas</taxon>
    </lineage>
</organism>
<gene>
    <name evidence="2" type="ORF">E5S66_02940</name>
</gene>
<sequence>MTGTDTAHELKSLALRMAAVVDVLESRSHESAAGMSGARAHLDDAVQRLGQRSAMLLQEVATGVQSATRAAAEEALGPAAATLKTQVAAVLRSLQDSTRQLALEREAFGRQQRRALWIGAGALVLGALMVVGASAAWVAMKRKELAQMEFAKQIHAATTAGALVPCGEGLCARIGATPRKAGKNGEYVLVE</sequence>
<evidence type="ECO:0000313" key="2">
    <source>
        <dbReference type="EMBL" id="TLX22994.1"/>
    </source>
</evidence>
<keyword evidence="1" id="KW-1133">Transmembrane helix</keyword>
<feature type="transmembrane region" description="Helical" evidence="1">
    <location>
        <begin position="115"/>
        <end position="140"/>
    </location>
</feature>
<name>A0A5R9PHJ8_9GAMM</name>
<keyword evidence="1" id="KW-0472">Membrane</keyword>
<accession>A0A5R9PHJ8</accession>
<dbReference type="EMBL" id="SROY01000001">
    <property type="protein sequence ID" value="TLX22994.1"/>
    <property type="molecule type" value="Genomic_DNA"/>
</dbReference>
<comment type="caution">
    <text evidence="2">The sequence shown here is derived from an EMBL/GenBank/DDBJ whole genome shotgun (WGS) entry which is preliminary data.</text>
</comment>
<reference evidence="2 3" key="1">
    <citation type="submission" date="2019-04" db="EMBL/GenBank/DDBJ databases">
        <authorList>
            <person name="Grouzdev D.S."/>
            <person name="Nazina T.N."/>
        </authorList>
    </citation>
    <scope>NUCLEOTIDE SEQUENCE [LARGE SCALE GENOMIC DNA]</scope>
    <source>
        <strain evidence="2 3">SHC 3-19</strain>
    </source>
</reference>
<keyword evidence="3" id="KW-1185">Reference proteome</keyword>
<evidence type="ECO:0000256" key="1">
    <source>
        <dbReference type="SAM" id="Phobius"/>
    </source>
</evidence>
<protein>
    <recommendedName>
        <fullName evidence="4">Relaxation protein</fullName>
    </recommendedName>
</protein>
<keyword evidence="1" id="KW-0812">Transmembrane</keyword>
<dbReference type="Proteomes" id="UP000308508">
    <property type="component" value="Unassembled WGS sequence"/>
</dbReference>